<dbReference type="EMBL" id="JAPQFJ010000015">
    <property type="protein sequence ID" value="MCY6959674.1"/>
    <property type="molecule type" value="Genomic_DNA"/>
</dbReference>
<keyword evidence="3" id="KW-1185">Reference proteome</keyword>
<sequence>MDSEKIKEQFEKGIKYKGIGFLLILLSPGPMALLKGSVKYILASIIFGIGVYFERQYKYPVCGHVFDPRVKSKELTYCSNCGEKLQ</sequence>
<evidence type="ECO:0000256" key="1">
    <source>
        <dbReference type="SAM" id="Phobius"/>
    </source>
</evidence>
<keyword evidence="1" id="KW-1133">Transmembrane helix</keyword>
<keyword evidence="1" id="KW-0812">Transmembrane</keyword>
<proteinExistence type="predicted"/>
<gene>
    <name evidence="2" type="ORF">OW729_13725</name>
</gene>
<protein>
    <recommendedName>
        <fullName evidence="4">Zinc ribbon domain-containing protein</fullName>
    </recommendedName>
</protein>
<evidence type="ECO:0000313" key="3">
    <source>
        <dbReference type="Proteomes" id="UP001144612"/>
    </source>
</evidence>
<comment type="caution">
    <text evidence="2">The sequence shown here is derived from an EMBL/GenBank/DDBJ whole genome shotgun (WGS) entry which is preliminary data.</text>
</comment>
<dbReference type="RefSeq" id="WP_268062110.1">
    <property type="nucleotide sequence ID" value="NZ_JAPQFJ010000015.1"/>
</dbReference>
<accession>A0ABT4DF95</accession>
<feature type="transmembrane region" description="Helical" evidence="1">
    <location>
        <begin position="37"/>
        <end position="53"/>
    </location>
</feature>
<organism evidence="2 3">
    <name type="scientific">Clostridium brassicae</name>
    <dbReference type="NCBI Taxonomy" id="2999072"/>
    <lineage>
        <taxon>Bacteria</taxon>
        <taxon>Bacillati</taxon>
        <taxon>Bacillota</taxon>
        <taxon>Clostridia</taxon>
        <taxon>Eubacteriales</taxon>
        <taxon>Clostridiaceae</taxon>
        <taxon>Clostridium</taxon>
    </lineage>
</organism>
<keyword evidence="1" id="KW-0472">Membrane</keyword>
<evidence type="ECO:0008006" key="4">
    <source>
        <dbReference type="Google" id="ProtNLM"/>
    </source>
</evidence>
<dbReference type="Proteomes" id="UP001144612">
    <property type="component" value="Unassembled WGS sequence"/>
</dbReference>
<reference evidence="2" key="1">
    <citation type="submission" date="2022-12" db="EMBL/GenBank/DDBJ databases">
        <title>Clostridium sp. nov., isolated from industrial wastewater.</title>
        <authorList>
            <person name="Jiayan W."/>
        </authorList>
    </citation>
    <scope>NUCLEOTIDE SEQUENCE</scope>
    <source>
        <strain evidence="2">ZC22-4</strain>
    </source>
</reference>
<evidence type="ECO:0000313" key="2">
    <source>
        <dbReference type="EMBL" id="MCY6959674.1"/>
    </source>
</evidence>
<name>A0ABT4DF95_9CLOT</name>